<evidence type="ECO:0008006" key="4">
    <source>
        <dbReference type="Google" id="ProtNLM"/>
    </source>
</evidence>
<dbReference type="PANTHER" id="PTHR33803:SF3">
    <property type="entry name" value="BLL1974 PROTEIN"/>
    <property type="match status" value="1"/>
</dbReference>
<name>A0A239HU25_9RHOB</name>
<proteinExistence type="predicted"/>
<feature type="chain" id="PRO_5013235273" description="Transposase DDE domain protein" evidence="1">
    <location>
        <begin position="27"/>
        <end position="220"/>
    </location>
</feature>
<accession>A0A239HU25</accession>
<protein>
    <recommendedName>
        <fullName evidence="4">Transposase DDE domain protein</fullName>
    </recommendedName>
</protein>
<dbReference type="EMBL" id="FZON01000036">
    <property type="protein sequence ID" value="SNS84755.1"/>
    <property type="molecule type" value="Genomic_DNA"/>
</dbReference>
<dbReference type="AlphaFoldDB" id="A0A239HU25"/>
<dbReference type="PROSITE" id="PS51257">
    <property type="entry name" value="PROKAR_LIPOPROTEIN"/>
    <property type="match status" value="1"/>
</dbReference>
<evidence type="ECO:0000256" key="1">
    <source>
        <dbReference type="SAM" id="SignalP"/>
    </source>
</evidence>
<keyword evidence="1" id="KW-0732">Signal</keyword>
<evidence type="ECO:0000313" key="2">
    <source>
        <dbReference type="EMBL" id="SNS84755.1"/>
    </source>
</evidence>
<organism evidence="2 3">
    <name type="scientific">Antarctobacter heliothermus</name>
    <dbReference type="NCBI Taxonomy" id="74033"/>
    <lineage>
        <taxon>Bacteria</taxon>
        <taxon>Pseudomonadati</taxon>
        <taxon>Pseudomonadota</taxon>
        <taxon>Alphaproteobacteria</taxon>
        <taxon>Rhodobacterales</taxon>
        <taxon>Roseobacteraceae</taxon>
        <taxon>Antarctobacter</taxon>
    </lineage>
</organism>
<dbReference type="Proteomes" id="UP000198440">
    <property type="component" value="Unassembled WGS sequence"/>
</dbReference>
<reference evidence="2 3" key="1">
    <citation type="submission" date="2017-06" db="EMBL/GenBank/DDBJ databases">
        <authorList>
            <person name="Kim H.J."/>
            <person name="Triplett B.A."/>
        </authorList>
    </citation>
    <scope>NUCLEOTIDE SEQUENCE [LARGE SCALE GENOMIC DNA]</scope>
    <source>
        <strain evidence="2 3">DSM 11445</strain>
    </source>
</reference>
<gene>
    <name evidence="2" type="ORF">SAMN04488078_103655</name>
</gene>
<sequence>MKSNARCWTPPAAAPLIGILWLSACATGGSDRTGQVCPPVVDYSAAELARATSEVEAQPDGAMIVRMLLEAAFATVLERAERILEQQKDDKVKLYAFHAPEVECIGKGKARTRYEFGCKTSIATTNERCKGGQFVLGAIALPGNPYDGHSLAGQIDQVVRLTGTSVARAYVDRGYCGHKIDRDGLDITISHTRGILEKKGNNCTRLKGRLKATSSSSVMP</sequence>
<evidence type="ECO:0000313" key="3">
    <source>
        <dbReference type="Proteomes" id="UP000198440"/>
    </source>
</evidence>
<dbReference type="PANTHER" id="PTHR33803">
    <property type="entry name" value="IS1478 TRANSPOSASE"/>
    <property type="match status" value="1"/>
</dbReference>
<feature type="signal peptide" evidence="1">
    <location>
        <begin position="1"/>
        <end position="26"/>
    </location>
</feature>